<sequence length="154" mass="16742">MPCVTVRVQAETFDVTHETALLLRGQDEVGGVGAFTGIVRGGDGLVALELEHYPGMTESMMRRIAESACARFGLTGCTVIHRVGRLAVGMPIVLVLCAAAHRKAALEGTDFMMDWLKTSAPFWKREEFANGRSQWVQPRAHDDAATARWGTLGV</sequence>
<name>A0A0D6PZ75_KOMEU</name>
<comment type="caution">
    <text evidence="13">The sequence shown here is derived from an EMBL/GenBank/DDBJ whole genome shotgun (WGS) entry which is preliminary data.</text>
</comment>
<comment type="similarity">
    <text evidence="2">Belongs to the MoaE family.</text>
</comment>
<comment type="function">
    <text evidence="6">Converts molybdopterin precursor Z into molybdopterin. This requires the incorporation of two sulfur atoms into precursor Z to generate a dithiolene group. The sulfur is provided by MoaD.</text>
</comment>
<comment type="pathway">
    <text evidence="1">Cofactor biosynthesis; molybdopterin biosynthesis.</text>
</comment>
<dbReference type="GO" id="GO:0006777">
    <property type="term" value="P:Mo-molybdopterin cofactor biosynthetic process"/>
    <property type="evidence" value="ECO:0007669"/>
    <property type="project" value="UniProtKB-KW"/>
</dbReference>
<accession>A0A0D6PZ75</accession>
<evidence type="ECO:0000256" key="3">
    <source>
        <dbReference type="ARBA" id="ARBA00011950"/>
    </source>
</evidence>
<dbReference type="EC" id="2.8.1.12" evidence="3"/>
<dbReference type="InterPro" id="IPR036563">
    <property type="entry name" value="MoaE_sf"/>
</dbReference>
<evidence type="ECO:0000256" key="1">
    <source>
        <dbReference type="ARBA" id="ARBA00005046"/>
    </source>
</evidence>
<dbReference type="RefSeq" id="WP_010508028.1">
    <property type="nucleotide sequence ID" value="NZ_BANI01000056.1"/>
</dbReference>
<dbReference type="AlphaFoldDB" id="A0A0D6PZ75"/>
<dbReference type="Gene3D" id="3.90.1170.40">
    <property type="entry name" value="Molybdopterin biosynthesis MoaE subunit"/>
    <property type="match status" value="1"/>
</dbReference>
<dbReference type="Pfam" id="PF02391">
    <property type="entry name" value="MoaE"/>
    <property type="match status" value="1"/>
</dbReference>
<evidence type="ECO:0000256" key="4">
    <source>
        <dbReference type="ARBA" id="ARBA00013858"/>
    </source>
</evidence>
<reference evidence="13 14" key="1">
    <citation type="submission" date="2012-11" db="EMBL/GenBank/DDBJ databases">
        <title>Whole genome sequence of Gluconacetobacter europaeus NBRC3261.</title>
        <authorList>
            <person name="Azuma Y."/>
            <person name="Higashiura N."/>
            <person name="Hirakawa H."/>
            <person name="Matsushita K."/>
        </authorList>
    </citation>
    <scope>NUCLEOTIDE SEQUENCE [LARGE SCALE GENOMIC DNA]</scope>
    <source>
        <strain evidence="13 14">NBRC 3261</strain>
    </source>
</reference>
<evidence type="ECO:0000256" key="6">
    <source>
        <dbReference type="ARBA" id="ARBA00025448"/>
    </source>
</evidence>
<evidence type="ECO:0000256" key="12">
    <source>
        <dbReference type="ARBA" id="ARBA00049878"/>
    </source>
</evidence>
<dbReference type="CDD" id="cd00756">
    <property type="entry name" value="MoaE"/>
    <property type="match status" value="1"/>
</dbReference>
<comment type="subunit">
    <text evidence="7">Heterotetramer of 2 MoaD subunits and 2 MoaE subunits. Also stable as homodimer. The enzyme changes between these two forms during catalysis.</text>
</comment>
<protein>
    <recommendedName>
        <fullName evidence="4">Molybdopterin synthase catalytic subunit</fullName>
        <ecNumber evidence="3">2.8.1.12</ecNumber>
    </recommendedName>
    <alternativeName>
        <fullName evidence="10">MPT synthase subunit 2</fullName>
    </alternativeName>
    <alternativeName>
        <fullName evidence="8">Molybdenum cofactor biosynthesis protein E</fullName>
    </alternativeName>
    <alternativeName>
        <fullName evidence="9">Molybdopterin-converting factor large subunit</fullName>
    </alternativeName>
    <alternativeName>
        <fullName evidence="11">Molybdopterin-converting factor subunit 2</fullName>
    </alternativeName>
</protein>
<evidence type="ECO:0000256" key="7">
    <source>
        <dbReference type="ARBA" id="ARBA00026066"/>
    </source>
</evidence>
<evidence type="ECO:0000256" key="10">
    <source>
        <dbReference type="ARBA" id="ARBA00030781"/>
    </source>
</evidence>
<evidence type="ECO:0000256" key="11">
    <source>
        <dbReference type="ARBA" id="ARBA00032474"/>
    </source>
</evidence>
<dbReference type="Proteomes" id="UP000032675">
    <property type="component" value="Unassembled WGS sequence"/>
</dbReference>
<evidence type="ECO:0000313" key="13">
    <source>
        <dbReference type="EMBL" id="GAN96338.1"/>
    </source>
</evidence>
<gene>
    <name evidence="13" type="ORF">Geu3261_0062_017</name>
</gene>
<dbReference type="EMBL" id="BANI01000056">
    <property type="protein sequence ID" value="GAN96338.1"/>
    <property type="molecule type" value="Genomic_DNA"/>
</dbReference>
<proteinExistence type="inferred from homology"/>
<dbReference type="InterPro" id="IPR003448">
    <property type="entry name" value="Mopterin_biosynth_MoaE"/>
</dbReference>
<evidence type="ECO:0000256" key="9">
    <source>
        <dbReference type="ARBA" id="ARBA00030407"/>
    </source>
</evidence>
<evidence type="ECO:0000313" key="14">
    <source>
        <dbReference type="Proteomes" id="UP000032675"/>
    </source>
</evidence>
<dbReference type="PANTHER" id="PTHR23404">
    <property type="entry name" value="MOLYBDOPTERIN SYNTHASE RELATED"/>
    <property type="match status" value="1"/>
</dbReference>
<comment type="catalytic activity">
    <reaction evidence="12">
        <text>2 [molybdopterin-synthase sulfur-carrier protein]-C-terminal-Gly-aminoethanethioate + cyclic pyranopterin phosphate + H2O = molybdopterin + 2 [molybdopterin-synthase sulfur-carrier protein]-C-terminal Gly-Gly + 2 H(+)</text>
        <dbReference type="Rhea" id="RHEA:26333"/>
        <dbReference type="Rhea" id="RHEA-COMP:12202"/>
        <dbReference type="Rhea" id="RHEA-COMP:19907"/>
        <dbReference type="ChEBI" id="CHEBI:15377"/>
        <dbReference type="ChEBI" id="CHEBI:15378"/>
        <dbReference type="ChEBI" id="CHEBI:58698"/>
        <dbReference type="ChEBI" id="CHEBI:59648"/>
        <dbReference type="ChEBI" id="CHEBI:90778"/>
        <dbReference type="ChEBI" id="CHEBI:232372"/>
        <dbReference type="EC" id="2.8.1.12"/>
    </reaction>
</comment>
<evidence type="ECO:0000256" key="8">
    <source>
        <dbReference type="ARBA" id="ARBA00029745"/>
    </source>
</evidence>
<keyword evidence="5" id="KW-0501">Molybdenum cofactor biosynthesis</keyword>
<evidence type="ECO:0000256" key="5">
    <source>
        <dbReference type="ARBA" id="ARBA00023150"/>
    </source>
</evidence>
<evidence type="ECO:0000256" key="2">
    <source>
        <dbReference type="ARBA" id="ARBA00005426"/>
    </source>
</evidence>
<dbReference type="GO" id="GO:0030366">
    <property type="term" value="F:molybdopterin synthase activity"/>
    <property type="evidence" value="ECO:0007669"/>
    <property type="project" value="UniProtKB-EC"/>
</dbReference>
<dbReference type="SUPFAM" id="SSF54690">
    <property type="entry name" value="Molybdopterin synthase subunit MoaE"/>
    <property type="match status" value="1"/>
</dbReference>
<organism evidence="13 14">
    <name type="scientific">Komagataeibacter europaeus NBRC 3261</name>
    <dbReference type="NCBI Taxonomy" id="1234669"/>
    <lineage>
        <taxon>Bacteria</taxon>
        <taxon>Pseudomonadati</taxon>
        <taxon>Pseudomonadota</taxon>
        <taxon>Alphaproteobacteria</taxon>
        <taxon>Acetobacterales</taxon>
        <taxon>Acetobacteraceae</taxon>
        <taxon>Komagataeibacter</taxon>
    </lineage>
</organism>
<dbReference type="UniPathway" id="UPA00344"/>